<keyword evidence="2" id="KW-0812">Transmembrane</keyword>
<gene>
    <name evidence="3" type="ORF">I5L79_02360</name>
</gene>
<feature type="region of interest" description="Disordered" evidence="1">
    <location>
        <begin position="34"/>
        <end position="56"/>
    </location>
</feature>
<dbReference type="EMBL" id="JADWYK010000001">
    <property type="protein sequence ID" value="MBG8552368.1"/>
    <property type="molecule type" value="Genomic_DNA"/>
</dbReference>
<evidence type="ECO:0000256" key="1">
    <source>
        <dbReference type="SAM" id="MobiDB-lite"/>
    </source>
</evidence>
<evidence type="ECO:0000313" key="3">
    <source>
        <dbReference type="EMBL" id="MBG8552368.1"/>
    </source>
</evidence>
<keyword evidence="2" id="KW-0472">Membrane</keyword>
<accession>A0ABS0KWW5</accession>
<evidence type="ECO:0008006" key="5">
    <source>
        <dbReference type="Google" id="ProtNLM"/>
    </source>
</evidence>
<evidence type="ECO:0000256" key="2">
    <source>
        <dbReference type="SAM" id="Phobius"/>
    </source>
</evidence>
<organism evidence="3 4">
    <name type="scientific">Hymenobacter guriensis</name>
    <dbReference type="NCBI Taxonomy" id="2793065"/>
    <lineage>
        <taxon>Bacteria</taxon>
        <taxon>Pseudomonadati</taxon>
        <taxon>Bacteroidota</taxon>
        <taxon>Cytophagia</taxon>
        <taxon>Cytophagales</taxon>
        <taxon>Hymenobacteraceae</taxon>
        <taxon>Hymenobacter</taxon>
    </lineage>
</organism>
<reference evidence="3 4" key="1">
    <citation type="submission" date="2020-11" db="EMBL/GenBank/DDBJ databases">
        <title>Hymenobacter sp.</title>
        <authorList>
            <person name="Kim M.K."/>
        </authorList>
    </citation>
    <scope>NUCLEOTIDE SEQUENCE [LARGE SCALE GENOMIC DNA]</scope>
    <source>
        <strain evidence="3 4">BT594</strain>
    </source>
</reference>
<sequence>MTESTKRGLWFIFIVFFLGGLLAMAVSCHPARQLTQESPEPQHQVLHTPDVGRRPASYPPFAPELSSFSPELSSFPVPALPANPTRRESRDYKRQLAAWQKAQIAYAKASAGPKKVVAKGTGAQAVAAAPQAVVTTDQTTTDNTKAGQRGGAAATAPNATATATTIKPPTPWLKYALWLAGAGAGYWLLFGGGWAVVAARLRRKKPTQTTA</sequence>
<feature type="transmembrane region" description="Helical" evidence="2">
    <location>
        <begin position="175"/>
        <end position="197"/>
    </location>
</feature>
<proteinExistence type="predicted"/>
<dbReference type="Proteomes" id="UP000601099">
    <property type="component" value="Unassembled WGS sequence"/>
</dbReference>
<comment type="caution">
    <text evidence="3">The sequence shown here is derived from an EMBL/GenBank/DDBJ whole genome shotgun (WGS) entry which is preliminary data.</text>
</comment>
<protein>
    <recommendedName>
        <fullName evidence="5">Transmembrane protein</fullName>
    </recommendedName>
</protein>
<feature type="region of interest" description="Disordered" evidence="1">
    <location>
        <begin position="138"/>
        <end position="163"/>
    </location>
</feature>
<name>A0ABS0KWW5_9BACT</name>
<keyword evidence="4" id="KW-1185">Reference proteome</keyword>
<dbReference type="RefSeq" id="WP_196953407.1">
    <property type="nucleotide sequence ID" value="NZ_JADWYK010000001.1"/>
</dbReference>
<evidence type="ECO:0000313" key="4">
    <source>
        <dbReference type="Proteomes" id="UP000601099"/>
    </source>
</evidence>
<dbReference type="PROSITE" id="PS51257">
    <property type="entry name" value="PROKAR_LIPOPROTEIN"/>
    <property type="match status" value="1"/>
</dbReference>
<keyword evidence="2" id="KW-1133">Transmembrane helix</keyword>